<evidence type="ECO:0000313" key="1">
    <source>
        <dbReference type="EMBL" id="CAB4130957.1"/>
    </source>
</evidence>
<sequence length="125" mass="15133">MAYDWRYENSINSTKEYQDPDGNEHKYSAWRTNSSLSYFPDTVLYANDMNMLHHLDDKPQYDYLFFSIRQKKRFFKRDKKQDKDSNFALVQDHYKYNNARAREALQILTETQLDIIRQKEEKGGT</sequence>
<dbReference type="GO" id="GO:0003677">
    <property type="term" value="F:DNA binding"/>
    <property type="evidence" value="ECO:0007669"/>
    <property type="project" value="InterPro"/>
</dbReference>
<proteinExistence type="predicted"/>
<reference evidence="1" key="1">
    <citation type="submission" date="2020-04" db="EMBL/GenBank/DDBJ databases">
        <authorList>
            <person name="Chiriac C."/>
            <person name="Salcher M."/>
            <person name="Ghai R."/>
            <person name="Kavagutti S V."/>
        </authorList>
    </citation>
    <scope>NUCLEOTIDE SEQUENCE</scope>
</reference>
<dbReference type="InterPro" id="IPR031868">
    <property type="entry name" value="Phage_clamp_gp62"/>
</dbReference>
<organism evidence="1">
    <name type="scientific">uncultured Caudovirales phage</name>
    <dbReference type="NCBI Taxonomy" id="2100421"/>
    <lineage>
        <taxon>Viruses</taxon>
        <taxon>Duplodnaviria</taxon>
        <taxon>Heunggongvirae</taxon>
        <taxon>Uroviricota</taxon>
        <taxon>Caudoviricetes</taxon>
        <taxon>Peduoviridae</taxon>
        <taxon>Maltschvirus</taxon>
        <taxon>Maltschvirus maltsch</taxon>
    </lineage>
</organism>
<name>A0A6J5LCT4_9CAUD</name>
<dbReference type="EMBL" id="LR796247">
    <property type="protein sequence ID" value="CAB4130957.1"/>
    <property type="molecule type" value="Genomic_DNA"/>
</dbReference>
<dbReference type="Pfam" id="PF16790">
    <property type="entry name" value="Phage_clamp_A"/>
    <property type="match status" value="1"/>
</dbReference>
<dbReference type="GO" id="GO:0006260">
    <property type="term" value="P:DNA replication"/>
    <property type="evidence" value="ECO:0007669"/>
    <property type="project" value="InterPro"/>
</dbReference>
<dbReference type="Gene3D" id="1.20.272.50">
    <property type="entry name" value="Bacteriophage clamp loader A subunit, A' domain"/>
    <property type="match status" value="1"/>
</dbReference>
<protein>
    <submittedName>
        <fullName evidence="1">Clamp loader small subunit</fullName>
    </submittedName>
</protein>
<accession>A0A6J5LCT4</accession>
<gene>
    <name evidence="1" type="ORF">UFOVP132_29</name>
</gene>